<accession>A0A8T1U3B2</accession>
<organism evidence="2 3">
    <name type="scientific">Phytophthora cactorum</name>
    <dbReference type="NCBI Taxonomy" id="29920"/>
    <lineage>
        <taxon>Eukaryota</taxon>
        <taxon>Sar</taxon>
        <taxon>Stramenopiles</taxon>
        <taxon>Oomycota</taxon>
        <taxon>Peronosporomycetes</taxon>
        <taxon>Peronosporales</taxon>
        <taxon>Peronosporaceae</taxon>
        <taxon>Phytophthora</taxon>
    </lineage>
</organism>
<feature type="compositionally biased region" description="Low complexity" evidence="1">
    <location>
        <begin position="10"/>
        <end position="20"/>
    </location>
</feature>
<feature type="compositionally biased region" description="Acidic residues" evidence="1">
    <location>
        <begin position="97"/>
        <end position="110"/>
    </location>
</feature>
<dbReference type="OrthoDB" id="129737at2759"/>
<dbReference type="EMBL" id="JAENGZ010001005">
    <property type="protein sequence ID" value="KAG6951513.1"/>
    <property type="molecule type" value="Genomic_DNA"/>
</dbReference>
<evidence type="ECO:0000256" key="1">
    <source>
        <dbReference type="SAM" id="MobiDB-lite"/>
    </source>
</evidence>
<evidence type="ECO:0000313" key="2">
    <source>
        <dbReference type="EMBL" id="KAG6951513.1"/>
    </source>
</evidence>
<feature type="compositionally biased region" description="Polar residues" evidence="1">
    <location>
        <begin position="45"/>
        <end position="70"/>
    </location>
</feature>
<evidence type="ECO:0000313" key="3">
    <source>
        <dbReference type="Proteomes" id="UP000688947"/>
    </source>
</evidence>
<name>A0A8T1U3B2_9STRA</name>
<reference evidence="2" key="1">
    <citation type="submission" date="2021-01" db="EMBL/GenBank/DDBJ databases">
        <title>Phytophthora aleatoria, a newly-described species from Pinus radiata is distinct from Phytophthora cactorum isolates based on comparative genomics.</title>
        <authorList>
            <person name="Mcdougal R."/>
            <person name="Panda P."/>
            <person name="Williams N."/>
            <person name="Studholme D.J."/>
        </authorList>
    </citation>
    <scope>NUCLEOTIDE SEQUENCE</scope>
    <source>
        <strain evidence="2">NZFS 3830</strain>
    </source>
</reference>
<comment type="caution">
    <text evidence="2">The sequence shown here is derived from an EMBL/GenBank/DDBJ whole genome shotgun (WGS) entry which is preliminary data.</text>
</comment>
<dbReference type="Proteomes" id="UP000688947">
    <property type="component" value="Unassembled WGS sequence"/>
</dbReference>
<feature type="compositionally biased region" description="Polar residues" evidence="1">
    <location>
        <begin position="21"/>
        <end position="36"/>
    </location>
</feature>
<gene>
    <name evidence="2" type="ORF">JG687_00013561</name>
</gene>
<sequence length="190" mass="21069">MAGIRPLEESQQSSQGGSSSHEAVSTPSRISSTKAAVQTPRHRIQQSFDPSTLSQIPLQRSPSRAQTPSHAQLRRSSRARIPVSHAARVEISTQHNEEEEDLEDIGDGVDGDGTFPRWDEYFAEVFDDDEIRNAFTASDDDPTYHGWEFEPVPQSTQTPYPEFDSVSFLQENRISGIRALKAPLAALFGT</sequence>
<protein>
    <submittedName>
        <fullName evidence="2">Uncharacterized protein</fullName>
    </submittedName>
</protein>
<dbReference type="AlphaFoldDB" id="A0A8T1U3B2"/>
<proteinExistence type="predicted"/>
<feature type="region of interest" description="Disordered" evidence="1">
    <location>
        <begin position="1"/>
        <end position="113"/>
    </location>
</feature>